<feature type="transmembrane region" description="Helical" evidence="7">
    <location>
        <begin position="355"/>
        <end position="378"/>
    </location>
</feature>
<evidence type="ECO:0000256" key="3">
    <source>
        <dbReference type="ARBA" id="ARBA00022475"/>
    </source>
</evidence>
<evidence type="ECO:0000256" key="7">
    <source>
        <dbReference type="SAM" id="Phobius"/>
    </source>
</evidence>
<evidence type="ECO:0000256" key="2">
    <source>
        <dbReference type="ARBA" id="ARBA00022448"/>
    </source>
</evidence>
<feature type="domain" description="ABC transmembrane type-1" evidence="8">
    <location>
        <begin position="317"/>
        <end position="506"/>
    </location>
</feature>
<keyword evidence="3" id="KW-1003">Cell membrane</keyword>
<organism evidence="9 10">
    <name type="scientific">Pseudotabrizicola algicola</name>
    <dbReference type="NCBI Taxonomy" id="2709381"/>
    <lineage>
        <taxon>Bacteria</taxon>
        <taxon>Pseudomonadati</taxon>
        <taxon>Pseudomonadota</taxon>
        <taxon>Alphaproteobacteria</taxon>
        <taxon>Rhodobacterales</taxon>
        <taxon>Paracoccaceae</taxon>
        <taxon>Pseudotabrizicola</taxon>
    </lineage>
</organism>
<dbReference type="InterPro" id="IPR000515">
    <property type="entry name" value="MetI-like"/>
</dbReference>
<comment type="caution">
    <text evidence="9">The sequence shown here is derived from an EMBL/GenBank/DDBJ whole genome shotgun (WGS) entry which is preliminary data.</text>
</comment>
<accession>A0A6B3RVR7</accession>
<feature type="transmembrane region" description="Helical" evidence="7">
    <location>
        <begin position="47"/>
        <end position="68"/>
    </location>
</feature>
<dbReference type="GO" id="GO:0005886">
    <property type="term" value="C:plasma membrane"/>
    <property type="evidence" value="ECO:0007669"/>
    <property type="project" value="UniProtKB-SubCell"/>
</dbReference>
<dbReference type="PANTHER" id="PTHR30183">
    <property type="entry name" value="MOLYBDENUM TRANSPORT SYSTEM PERMEASE PROTEIN MODB"/>
    <property type="match status" value="1"/>
</dbReference>
<dbReference type="InterPro" id="IPR035906">
    <property type="entry name" value="MetI-like_sf"/>
</dbReference>
<evidence type="ECO:0000256" key="4">
    <source>
        <dbReference type="ARBA" id="ARBA00022692"/>
    </source>
</evidence>
<name>A0A6B3RVR7_9RHOB</name>
<dbReference type="SUPFAM" id="SSF161098">
    <property type="entry name" value="MetI-like"/>
    <property type="match status" value="2"/>
</dbReference>
<dbReference type="PROSITE" id="PS50928">
    <property type="entry name" value="ABC_TM1"/>
    <property type="match status" value="2"/>
</dbReference>
<feature type="transmembrane region" description="Helical" evidence="7">
    <location>
        <begin position="384"/>
        <end position="405"/>
    </location>
</feature>
<feature type="transmembrane region" description="Helical" evidence="7">
    <location>
        <begin position="183"/>
        <end position="206"/>
    </location>
</feature>
<feature type="transmembrane region" description="Helical" evidence="7">
    <location>
        <begin position="277"/>
        <end position="300"/>
    </location>
</feature>
<feature type="transmembrane region" description="Helical" evidence="7">
    <location>
        <begin position="80"/>
        <end position="105"/>
    </location>
</feature>
<protein>
    <submittedName>
        <fullName evidence="9">Thiamine/thiamine pyrophosphate ABC transporter permease ThiP</fullName>
    </submittedName>
</protein>
<evidence type="ECO:0000313" key="9">
    <source>
        <dbReference type="EMBL" id="NEX47985.1"/>
    </source>
</evidence>
<feature type="domain" description="ABC transmembrane type-1" evidence="8">
    <location>
        <begin position="46"/>
        <end position="250"/>
    </location>
</feature>
<feature type="transmembrane region" description="Helical" evidence="7">
    <location>
        <begin position="125"/>
        <end position="148"/>
    </location>
</feature>
<evidence type="ECO:0000259" key="8">
    <source>
        <dbReference type="PROSITE" id="PS50928"/>
    </source>
</evidence>
<dbReference type="AlphaFoldDB" id="A0A6B3RVR7"/>
<keyword evidence="5 7" id="KW-1133">Transmembrane helix</keyword>
<gene>
    <name evidence="9" type="ORF">G3572_17375</name>
</gene>
<dbReference type="CDD" id="cd06261">
    <property type="entry name" value="TM_PBP2"/>
    <property type="match status" value="1"/>
</dbReference>
<dbReference type="EMBL" id="JAAIKE010000007">
    <property type="protein sequence ID" value="NEX47985.1"/>
    <property type="molecule type" value="Genomic_DNA"/>
</dbReference>
<proteinExistence type="predicted"/>
<evidence type="ECO:0000256" key="1">
    <source>
        <dbReference type="ARBA" id="ARBA00004651"/>
    </source>
</evidence>
<evidence type="ECO:0000256" key="6">
    <source>
        <dbReference type="ARBA" id="ARBA00023136"/>
    </source>
</evidence>
<feature type="transmembrane region" description="Helical" evidence="7">
    <location>
        <begin position="232"/>
        <end position="256"/>
    </location>
</feature>
<dbReference type="RefSeq" id="WP_164614268.1">
    <property type="nucleotide sequence ID" value="NZ_JAAIKE010000007.1"/>
</dbReference>
<dbReference type="GO" id="GO:0055085">
    <property type="term" value="P:transmembrane transport"/>
    <property type="evidence" value="ECO:0007669"/>
    <property type="project" value="InterPro"/>
</dbReference>
<feature type="transmembrane region" description="Helical" evidence="7">
    <location>
        <begin position="443"/>
        <end position="465"/>
    </location>
</feature>
<feature type="transmembrane region" description="Helical" evidence="7">
    <location>
        <begin position="485"/>
        <end position="506"/>
    </location>
</feature>
<evidence type="ECO:0000256" key="5">
    <source>
        <dbReference type="ARBA" id="ARBA00022989"/>
    </source>
</evidence>
<dbReference type="Gene3D" id="1.10.3720.10">
    <property type="entry name" value="MetI-like"/>
    <property type="match status" value="2"/>
</dbReference>
<feature type="transmembrane region" description="Helical" evidence="7">
    <location>
        <begin position="320"/>
        <end position="343"/>
    </location>
</feature>
<reference evidence="9 10" key="1">
    <citation type="submission" date="2020-02" db="EMBL/GenBank/DDBJ databases">
        <title>Rhodobacter algicola sp. nov., isolated from microalga culture.</title>
        <authorList>
            <person name="Park C.-Y."/>
        </authorList>
    </citation>
    <scope>NUCLEOTIDE SEQUENCE [LARGE SCALE GENOMIC DNA]</scope>
    <source>
        <strain evidence="9 10">ETT8</strain>
    </source>
</reference>
<keyword evidence="4 7" id="KW-0812">Transmembrane</keyword>
<keyword evidence="6 7" id="KW-0472">Membrane</keyword>
<dbReference type="Proteomes" id="UP000481421">
    <property type="component" value="Unassembled WGS sequence"/>
</dbReference>
<keyword evidence="2" id="KW-0813">Transport</keyword>
<dbReference type="PANTHER" id="PTHR30183:SF9">
    <property type="entry name" value="THIAMINE TRANSPORT SYSTEM PERMEASE PROTEIN THIP"/>
    <property type="match status" value="1"/>
</dbReference>
<keyword evidence="10" id="KW-1185">Reference proteome</keyword>
<evidence type="ECO:0000313" key="10">
    <source>
        <dbReference type="Proteomes" id="UP000481421"/>
    </source>
</evidence>
<comment type="subcellular location">
    <subcellularLocation>
        <location evidence="1">Cell membrane</location>
        <topology evidence="1">Multi-pass membrane protein</topology>
    </subcellularLocation>
</comment>
<sequence>MARGAVAMIGTSVASALAALVLLPLGAVLWRAGVWPALAPGDLQALWFTLWQAAVSALLSCVLAVPVARALARRRFPGRAALISLMGAPFLLPTIVAVMGLIAVFGRRGWANEALAALGVAPLSIYGAQGVILAHVFLNLPLAVRMILQGWQAIPAERFRLADSLGFAPAQVSRHLEWPMLRAVLPGAFAVIFVICLTSFAIALTLGGGPRATTVELAIYQAIRADFDLGRAALLAGVQFLLCAAVAVLIWRVIAAPGFGAGLGRPPMLRTRGAGPWLADVLAIGGAALFLLLPLTAIALRGLPGLADLPEAVWSAAARSVSVALASTLLTVLAALALALRVAKAGRGAALMDAAALLPLATSGLVLGTGLFLLVQPWVLPAQLALEVTVAVNVALSLPFVYRLLLPEARTLQADYGRLSASLGLHGPAWLRFVALPRLARPLGFGAGLAAALSMGDLGVIALFASDQSATLPLVVQGLMASYRLEAAAGGALVLVLTSFGLFWAFDLMGRRYAAV</sequence>